<feature type="transmembrane region" description="Helical" evidence="6">
    <location>
        <begin position="70"/>
        <end position="94"/>
    </location>
</feature>
<evidence type="ECO:0000256" key="1">
    <source>
        <dbReference type="ARBA" id="ARBA00004141"/>
    </source>
</evidence>
<evidence type="ECO:0000256" key="2">
    <source>
        <dbReference type="ARBA" id="ARBA00008066"/>
    </source>
</evidence>
<dbReference type="GO" id="GO:0016020">
    <property type="term" value="C:membrane"/>
    <property type="evidence" value="ECO:0007669"/>
    <property type="project" value="UniProtKB-SubCell"/>
</dbReference>
<sequence>MTSESKQKQIHEPEGSLQEDVGNVEDLEVFGIESNGVKFRTLSWPNASIIFIKLIFATGVLSIPTSMYQIGAVGGSLSVLGWTAWNQYTAVILYDSRQRHGRCHSIADMAQILAGRMGKEIAGIFFILGNIICTGSAIIAISTGLNALSHHAACTVWWAVVAFAVIAAVASIRKLEQLSWLTWTGFISVFVAVFVVVCGVTQLDRPAAAPATGPYELGFYAVPPTTPSFEIGMLATCNIFVSSANTGAFVPVLAEMKNPRDFKKAVHVAMTIILVLYFTFSLVVYAYCGQWVASPSLGVAAKYVFVRLLRNTDHLQRNSLVHWSTWLSCTFSISAVAFVVAEAVPIFNYLLALLGSFVYGPLNICLPATLWLHDNRELWKIKSGNGSRFMYKRLAACIFHVFFVVLGAFITVAGTYAVCVEIKKAYDTGQIVSTSSGLVANEV</sequence>
<comment type="caution">
    <text evidence="8">The sequence shown here is derived from an EMBL/GenBank/DDBJ whole genome shotgun (WGS) entry which is preliminary data.</text>
</comment>
<feature type="transmembrane region" description="Helical" evidence="6">
    <location>
        <begin position="148"/>
        <end position="169"/>
    </location>
</feature>
<evidence type="ECO:0000313" key="8">
    <source>
        <dbReference type="EMBL" id="GKZ20530.1"/>
    </source>
</evidence>
<feature type="domain" description="Amino acid transporter transmembrane" evidence="7">
    <location>
        <begin position="41"/>
        <end position="292"/>
    </location>
</feature>
<protein>
    <recommendedName>
        <fullName evidence="7">Amino acid transporter transmembrane domain-containing protein</fullName>
    </recommendedName>
</protein>
<dbReference type="GO" id="GO:0015179">
    <property type="term" value="F:L-amino acid transmembrane transporter activity"/>
    <property type="evidence" value="ECO:0007669"/>
    <property type="project" value="TreeGrafter"/>
</dbReference>
<dbReference type="PANTHER" id="PTHR22950">
    <property type="entry name" value="AMINO ACID TRANSPORTER"/>
    <property type="match status" value="1"/>
</dbReference>
<dbReference type="AlphaFoldDB" id="A0A9W5YMF8"/>
<organism evidence="8 9">
    <name type="scientific">Aspergillus brasiliensis</name>
    <dbReference type="NCBI Taxonomy" id="319629"/>
    <lineage>
        <taxon>Eukaryota</taxon>
        <taxon>Fungi</taxon>
        <taxon>Dikarya</taxon>
        <taxon>Ascomycota</taxon>
        <taxon>Pezizomycotina</taxon>
        <taxon>Eurotiomycetes</taxon>
        <taxon>Eurotiomycetidae</taxon>
        <taxon>Eurotiales</taxon>
        <taxon>Aspergillaceae</taxon>
        <taxon>Aspergillus</taxon>
        <taxon>Aspergillus subgen. Circumdati</taxon>
    </lineage>
</organism>
<accession>A0A9W5YMF8</accession>
<dbReference type="Gene3D" id="1.20.1740.10">
    <property type="entry name" value="Amino acid/polyamine transporter I"/>
    <property type="match status" value="1"/>
</dbReference>
<gene>
    <name evidence="8" type="ORF">AbraCBS73388_006108</name>
</gene>
<keyword evidence="5 6" id="KW-0472">Membrane</keyword>
<evidence type="ECO:0000313" key="9">
    <source>
        <dbReference type="Proteomes" id="UP001143548"/>
    </source>
</evidence>
<feature type="transmembrane region" description="Helical" evidence="6">
    <location>
        <begin position="321"/>
        <end position="340"/>
    </location>
</feature>
<evidence type="ECO:0000259" key="7">
    <source>
        <dbReference type="Pfam" id="PF01490"/>
    </source>
</evidence>
<comment type="subcellular location">
    <subcellularLocation>
        <location evidence="1">Membrane</location>
        <topology evidence="1">Multi-pass membrane protein</topology>
    </subcellularLocation>
</comment>
<feature type="transmembrane region" description="Helical" evidence="6">
    <location>
        <begin position="265"/>
        <end position="285"/>
    </location>
</feature>
<evidence type="ECO:0000256" key="3">
    <source>
        <dbReference type="ARBA" id="ARBA00022692"/>
    </source>
</evidence>
<dbReference type="Pfam" id="PF01490">
    <property type="entry name" value="Aa_trans"/>
    <property type="match status" value="1"/>
</dbReference>
<evidence type="ECO:0000256" key="4">
    <source>
        <dbReference type="ARBA" id="ARBA00022989"/>
    </source>
</evidence>
<name>A0A9W5YMF8_9EURO</name>
<feature type="transmembrane region" description="Helical" evidence="6">
    <location>
        <begin position="44"/>
        <end position="64"/>
    </location>
</feature>
<feature type="transmembrane region" description="Helical" evidence="6">
    <location>
        <begin position="231"/>
        <end position="253"/>
    </location>
</feature>
<feature type="transmembrane region" description="Helical" evidence="6">
    <location>
        <begin position="181"/>
        <end position="203"/>
    </location>
</feature>
<evidence type="ECO:0000256" key="5">
    <source>
        <dbReference type="ARBA" id="ARBA00023136"/>
    </source>
</evidence>
<dbReference type="PANTHER" id="PTHR22950:SF697">
    <property type="entry name" value="AMINO ACID TRANSPORTER (EUROFUNG)"/>
    <property type="match status" value="1"/>
</dbReference>
<keyword evidence="4 6" id="KW-1133">Transmembrane helix</keyword>
<keyword evidence="3 6" id="KW-0812">Transmembrane</keyword>
<feature type="transmembrane region" description="Helical" evidence="6">
    <location>
        <begin position="394"/>
        <end position="418"/>
    </location>
</feature>
<feature type="transmembrane region" description="Helical" evidence="6">
    <location>
        <begin position="346"/>
        <end position="373"/>
    </location>
</feature>
<dbReference type="Proteomes" id="UP001143548">
    <property type="component" value="Unassembled WGS sequence"/>
</dbReference>
<dbReference type="EMBL" id="BROQ01000030">
    <property type="protein sequence ID" value="GKZ20530.1"/>
    <property type="molecule type" value="Genomic_DNA"/>
</dbReference>
<feature type="transmembrane region" description="Helical" evidence="6">
    <location>
        <begin position="121"/>
        <end position="142"/>
    </location>
</feature>
<comment type="similarity">
    <text evidence="2">Belongs to the amino acid/polyamine transporter 2 family.</text>
</comment>
<reference evidence="8" key="1">
    <citation type="submission" date="2022-07" db="EMBL/GenBank/DDBJ databases">
        <title>Taxonomy of Aspergillus series Nigri: significant species reduction supported by multi-species coalescent approaches.</title>
        <authorList>
            <person name="Bian C."/>
            <person name="Kusuya Y."/>
            <person name="Sklenar F."/>
            <person name="D'hooge E."/>
            <person name="Yaguchi T."/>
            <person name="Takahashi H."/>
            <person name="Hubka V."/>
        </authorList>
    </citation>
    <scope>NUCLEOTIDE SEQUENCE</scope>
    <source>
        <strain evidence="8">CBS 733.88</strain>
    </source>
</reference>
<evidence type="ECO:0000256" key="6">
    <source>
        <dbReference type="SAM" id="Phobius"/>
    </source>
</evidence>
<dbReference type="InterPro" id="IPR013057">
    <property type="entry name" value="AA_transpt_TM"/>
</dbReference>
<proteinExistence type="inferred from homology"/>